<proteinExistence type="predicted"/>
<organism evidence="2 3">
    <name type="scientific">Pocillopora meandrina</name>
    <dbReference type="NCBI Taxonomy" id="46732"/>
    <lineage>
        <taxon>Eukaryota</taxon>
        <taxon>Metazoa</taxon>
        <taxon>Cnidaria</taxon>
        <taxon>Anthozoa</taxon>
        <taxon>Hexacorallia</taxon>
        <taxon>Scleractinia</taxon>
        <taxon>Astrocoeniina</taxon>
        <taxon>Pocilloporidae</taxon>
        <taxon>Pocillopora</taxon>
    </lineage>
</organism>
<gene>
    <name evidence="2" type="ORF">PMEA_00022453</name>
</gene>
<dbReference type="Proteomes" id="UP001159428">
    <property type="component" value="Unassembled WGS sequence"/>
</dbReference>
<dbReference type="PANTHER" id="PTHR33198">
    <property type="entry name" value="ANK_REP_REGION DOMAIN-CONTAINING PROTEIN-RELATED"/>
    <property type="match status" value="1"/>
</dbReference>
<feature type="compositionally biased region" description="Basic residues" evidence="1">
    <location>
        <begin position="202"/>
        <end position="213"/>
    </location>
</feature>
<name>A0AAU9XF41_9CNID</name>
<dbReference type="PANTHER" id="PTHR33198:SF20">
    <property type="entry name" value="RETROTRANSPOSON GAG DOMAIN-CONTAINING PROTEIN"/>
    <property type="match status" value="1"/>
</dbReference>
<feature type="non-terminal residue" evidence="2">
    <location>
        <position position="222"/>
    </location>
</feature>
<feature type="compositionally biased region" description="Basic and acidic residues" evidence="1">
    <location>
        <begin position="186"/>
        <end position="201"/>
    </location>
</feature>
<sequence length="222" mass="25390">MAGIMPPGKLVTTGNVADNWKVWKQMWGNYMVIAQLELKPPAYKVALFLHCIGVDALKIFNGFQFDTPDDRHDLAKIIQKFDEFTIGELNETFERYTFNSRTQQENESIDAYVTALRTLAKTCNFCDCMRDSIIRDRIVLGIQDHRTRKRLLQERSLTLAKCIDLCKSSEATNLQLKTISGAQNEDVHAVQDKHPPSSRRDYKSRKSRAGKTKTCKFCGKAH</sequence>
<evidence type="ECO:0000313" key="2">
    <source>
        <dbReference type="EMBL" id="CAH3145264.1"/>
    </source>
</evidence>
<protein>
    <recommendedName>
        <fullName evidence="4">Retrotransposon gag domain-containing protein</fullName>
    </recommendedName>
</protein>
<comment type="caution">
    <text evidence="2">The sequence shown here is derived from an EMBL/GenBank/DDBJ whole genome shotgun (WGS) entry which is preliminary data.</text>
</comment>
<evidence type="ECO:0000256" key="1">
    <source>
        <dbReference type="SAM" id="MobiDB-lite"/>
    </source>
</evidence>
<evidence type="ECO:0008006" key="4">
    <source>
        <dbReference type="Google" id="ProtNLM"/>
    </source>
</evidence>
<reference evidence="2 3" key="1">
    <citation type="submission" date="2022-05" db="EMBL/GenBank/DDBJ databases">
        <authorList>
            <consortium name="Genoscope - CEA"/>
            <person name="William W."/>
        </authorList>
    </citation>
    <scope>NUCLEOTIDE SEQUENCE [LARGE SCALE GENOMIC DNA]</scope>
</reference>
<feature type="region of interest" description="Disordered" evidence="1">
    <location>
        <begin position="186"/>
        <end position="213"/>
    </location>
</feature>
<accession>A0AAU9XF41</accession>
<dbReference type="AlphaFoldDB" id="A0AAU9XF41"/>
<keyword evidence="3" id="KW-1185">Reference proteome</keyword>
<evidence type="ECO:0000313" key="3">
    <source>
        <dbReference type="Proteomes" id="UP001159428"/>
    </source>
</evidence>
<dbReference type="EMBL" id="CALNXJ010000040">
    <property type="protein sequence ID" value="CAH3145264.1"/>
    <property type="molecule type" value="Genomic_DNA"/>
</dbReference>